<dbReference type="InterPro" id="IPR036885">
    <property type="entry name" value="SWIB_MDM2_dom_sf"/>
</dbReference>
<dbReference type="SUPFAM" id="SSF47592">
    <property type="entry name" value="SWIB/MDM2 domain"/>
    <property type="match status" value="1"/>
</dbReference>
<dbReference type="PANTHER" id="PTHR13844">
    <property type="entry name" value="SWI/SNF-RELATED MATRIX-ASSOCIATED ACTIN-DEPENDENT REGULATOR OF CHROMATIN SUBFAMILY D"/>
    <property type="match status" value="1"/>
</dbReference>
<dbReference type="AlphaFoldDB" id="A0A109V078"/>
<evidence type="ECO:0000313" key="2">
    <source>
        <dbReference type="EMBL" id="AMD21468.1"/>
    </source>
</evidence>
<protein>
    <submittedName>
        <fullName evidence="2">HER189Wp</fullName>
    </submittedName>
</protein>
<proteinExistence type="predicted"/>
<dbReference type="Gene3D" id="1.10.245.10">
    <property type="entry name" value="SWIB/MDM2 domain"/>
    <property type="match status" value="1"/>
</dbReference>
<dbReference type="OrthoDB" id="10263741at2759"/>
<gene>
    <name evidence="2" type="ORF">AW171_hschr53419</name>
</gene>
<evidence type="ECO:0000256" key="1">
    <source>
        <dbReference type="SAM" id="MobiDB-lite"/>
    </source>
</evidence>
<name>A0A109V078_9SACH</name>
<feature type="region of interest" description="Disordered" evidence="1">
    <location>
        <begin position="1"/>
        <end position="24"/>
    </location>
</feature>
<evidence type="ECO:0000313" key="3">
    <source>
        <dbReference type="Proteomes" id="UP000243052"/>
    </source>
</evidence>
<dbReference type="CDD" id="cd10568">
    <property type="entry name" value="SWIB_like"/>
    <property type="match status" value="1"/>
</dbReference>
<dbReference type="RefSeq" id="XP_017988464.1">
    <property type="nucleotide sequence ID" value="XM_018132975.1"/>
</dbReference>
<sequence>MNRNPKPQQKPIQQTSPTPITQPTDTYVQPFLKELVPELSSLENLKDAERRIDVYLSRKRIDLHQSITQWTYQKPRDYNDTQYLRIFISTIAENQPWQTSSDDLELGNWTLRIEGRLVNNEAVDSARRPKFSTFLQSIAIDFHNKEATPVEKEEQNNEQVIDKIAESGVSQVQHSPIPSSKKYDIVEWHADPNSPVEFDGLDIKRNGTENVDCTITIQPKGYTGDQLQYSEALASVVGTSRGTVHEAIYSLYKYILLNDLLMPDENANYKSNQNDDKMVVKIDSMIVKLLTSSNVNEPKKYLRLMELPQLVNNHLSPIPPVKLNYTIQVDKASTYGELAFDIEVPSALVNQTDLNGLPPNPLAQQGMMLLTEFNTLSSQLEPQFASLDKRSQLLSLQLNSTANKYQFFNKLSQDPVPMLKDYMKSTVNALKVLSGDDGFDEDTVRRSKFYQENEAVLFENLGVLLSNGRM</sequence>
<dbReference type="STRING" id="45286.A0A109V078"/>
<reference evidence="2 3" key="1">
    <citation type="submission" date="2016-01" db="EMBL/GenBank/DDBJ databases">
        <title>Genome sequence of the yeast Holleya sinecauda.</title>
        <authorList>
            <person name="Dietrich F.S."/>
        </authorList>
    </citation>
    <scope>NUCLEOTIDE SEQUENCE [LARGE SCALE GENOMIC DNA]</scope>
    <source>
        <strain evidence="2 3">ATCC 58844</strain>
    </source>
</reference>
<organism evidence="2 3">
    <name type="scientific">Eremothecium sinecaudum</name>
    <dbReference type="NCBI Taxonomy" id="45286"/>
    <lineage>
        <taxon>Eukaryota</taxon>
        <taxon>Fungi</taxon>
        <taxon>Dikarya</taxon>
        <taxon>Ascomycota</taxon>
        <taxon>Saccharomycotina</taxon>
        <taxon>Saccharomycetes</taxon>
        <taxon>Saccharomycetales</taxon>
        <taxon>Saccharomycetaceae</taxon>
        <taxon>Eremothecium</taxon>
    </lineage>
</organism>
<dbReference type="EMBL" id="CP014245">
    <property type="protein sequence ID" value="AMD21468.1"/>
    <property type="molecule type" value="Genomic_DNA"/>
</dbReference>
<dbReference type="Proteomes" id="UP000243052">
    <property type="component" value="Chromosome v"/>
</dbReference>
<keyword evidence="3" id="KW-1185">Reference proteome</keyword>
<dbReference type="GeneID" id="28724758"/>
<accession>A0A109V078</accession>